<feature type="region of interest" description="Disordered" evidence="3">
    <location>
        <begin position="407"/>
        <end position="430"/>
    </location>
</feature>
<name>A0A5S5CW97_9ACTN</name>
<dbReference type="InterPro" id="IPR036116">
    <property type="entry name" value="FN3_sf"/>
</dbReference>
<dbReference type="Proteomes" id="UP000322499">
    <property type="component" value="Unassembled WGS sequence"/>
</dbReference>
<dbReference type="EMBL" id="VNHW01000007">
    <property type="protein sequence ID" value="TYP87258.1"/>
    <property type="molecule type" value="Genomic_DNA"/>
</dbReference>
<evidence type="ECO:0000256" key="1">
    <source>
        <dbReference type="ARBA" id="ARBA00023295"/>
    </source>
</evidence>
<dbReference type="PROSITE" id="PS50853">
    <property type="entry name" value="FN3"/>
    <property type="match status" value="1"/>
</dbReference>
<evidence type="ECO:0000313" key="7">
    <source>
        <dbReference type="Proteomes" id="UP000322499"/>
    </source>
</evidence>
<keyword evidence="2" id="KW-0624">Polysaccharide degradation</keyword>
<dbReference type="AlphaFoldDB" id="A0A5S5CW97"/>
<feature type="compositionally biased region" description="Low complexity" evidence="3">
    <location>
        <begin position="417"/>
        <end position="430"/>
    </location>
</feature>
<evidence type="ECO:0000256" key="3">
    <source>
        <dbReference type="SAM" id="MobiDB-lite"/>
    </source>
</evidence>
<gene>
    <name evidence="6" type="ORF">BD833_107199</name>
</gene>
<dbReference type="SUPFAM" id="SSF49265">
    <property type="entry name" value="Fibronectin type III"/>
    <property type="match status" value="1"/>
</dbReference>
<comment type="caution">
    <text evidence="6">The sequence shown here is derived from an EMBL/GenBank/DDBJ whole genome shotgun (WGS) entry which is preliminary data.</text>
</comment>
<keyword evidence="4" id="KW-0812">Transmembrane</keyword>
<keyword evidence="4" id="KW-1133">Transmembrane helix</keyword>
<evidence type="ECO:0000256" key="2">
    <source>
        <dbReference type="ARBA" id="ARBA00023326"/>
    </source>
</evidence>
<keyword evidence="1" id="KW-0326">Glycosidase</keyword>
<dbReference type="Gene3D" id="2.60.40.10">
    <property type="entry name" value="Immunoglobulins"/>
    <property type="match status" value="1"/>
</dbReference>
<feature type="domain" description="Fibronectin type-III" evidence="5">
    <location>
        <begin position="302"/>
        <end position="397"/>
    </location>
</feature>
<reference evidence="6 7" key="1">
    <citation type="submission" date="2019-07" db="EMBL/GenBank/DDBJ databases">
        <title>Genomic Encyclopedia of Archaeal and Bacterial Type Strains, Phase II (KMG-II): from individual species to whole genera.</title>
        <authorList>
            <person name="Goeker M."/>
        </authorList>
    </citation>
    <scope>NUCLEOTIDE SEQUENCE [LARGE SCALE GENOMIC DNA]</scope>
    <source>
        <strain evidence="6 7">DSM 46842</strain>
    </source>
</reference>
<keyword evidence="2" id="KW-0119">Carbohydrate metabolism</keyword>
<feature type="compositionally biased region" description="Gly residues" evidence="3">
    <location>
        <begin position="241"/>
        <end position="251"/>
    </location>
</feature>
<keyword evidence="1" id="KW-0378">Hydrolase</keyword>
<dbReference type="InterPro" id="IPR013783">
    <property type="entry name" value="Ig-like_fold"/>
</dbReference>
<evidence type="ECO:0000256" key="4">
    <source>
        <dbReference type="SAM" id="Phobius"/>
    </source>
</evidence>
<dbReference type="GO" id="GO:0000272">
    <property type="term" value="P:polysaccharide catabolic process"/>
    <property type="evidence" value="ECO:0007669"/>
    <property type="project" value="UniProtKB-KW"/>
</dbReference>
<proteinExistence type="predicted"/>
<evidence type="ECO:0000313" key="6">
    <source>
        <dbReference type="EMBL" id="TYP87258.1"/>
    </source>
</evidence>
<protein>
    <recommendedName>
        <fullName evidence="5">Fibronectin type-III domain-containing protein</fullName>
    </recommendedName>
</protein>
<dbReference type="InterPro" id="IPR003961">
    <property type="entry name" value="FN3_dom"/>
</dbReference>
<dbReference type="GO" id="GO:0016798">
    <property type="term" value="F:hydrolase activity, acting on glycosyl bonds"/>
    <property type="evidence" value="ECO:0007669"/>
    <property type="project" value="UniProtKB-KW"/>
</dbReference>
<feature type="region of interest" description="Disordered" evidence="3">
    <location>
        <begin position="227"/>
        <end position="251"/>
    </location>
</feature>
<feature type="transmembrane region" description="Helical" evidence="4">
    <location>
        <begin position="534"/>
        <end position="555"/>
    </location>
</feature>
<keyword evidence="7" id="KW-1185">Reference proteome</keyword>
<keyword evidence="4" id="KW-0472">Membrane</keyword>
<accession>A0A5S5CW97</accession>
<sequence>MVRCPVVRVPGVRARRPGPITTGVGVRSTSPSRRALGLVAAGAMGLSTAVLGVGGVAHADIATDIYWADPAHSGPVTIPAGVCAVDWVLHGGTGGTGAGSSGGAGGHVAARTAVTAGQQFTLLAGAGGAAAGSTGAGGLSGGVHSGGAATGGTPGGGGGGRTAVVTGGAPLLIAGGGGGGGYGVAGGDAGPGGAAGAGNGENSGGGGGTASAAGAGGGSGYLDGDGLGGAGPVGGDAPSDGAGGGGGGAFGGGGGGGNPTYAPEGAGGGGGSNLAPAGATANSALNTSGNGYVTGNHVPCPPPAAPDLTALTAGNGSAGVTFTPGADTGAVISGWEYSTDSGSHWTALATTSSGGARTGTITGLPNGTAVTVVVRAVSSPANGAASNARTVTPAAPVTTSPPVAQPEVVEEQPAPRVPATVPTTPLTLTTDKGDITRAEAGEQLVVIGTGFQPNSQVAIVVYSEPRLLGTATTDANGDFRATVTVPADLAAGRHSLVASGFAPDGTERFLRLDVTVAAASAPGGPTLAYTGADIAVPVGAGLATLTAGGALLLVARRRSAG</sequence>
<organism evidence="6 7">
    <name type="scientific">Blastococcus xanthinilyticus</name>
    <dbReference type="NCBI Taxonomy" id="1564164"/>
    <lineage>
        <taxon>Bacteria</taxon>
        <taxon>Bacillati</taxon>
        <taxon>Actinomycetota</taxon>
        <taxon>Actinomycetes</taxon>
        <taxon>Geodermatophilales</taxon>
        <taxon>Geodermatophilaceae</taxon>
        <taxon>Blastococcus</taxon>
    </lineage>
</organism>
<evidence type="ECO:0000259" key="5">
    <source>
        <dbReference type="PROSITE" id="PS50853"/>
    </source>
</evidence>